<dbReference type="Proteomes" id="UP000611640">
    <property type="component" value="Chromosome"/>
</dbReference>
<dbReference type="EMBL" id="AP023355">
    <property type="protein sequence ID" value="BCJ37147.1"/>
    <property type="molecule type" value="Genomic_DNA"/>
</dbReference>
<gene>
    <name evidence="1" type="ORF">Athai_46500</name>
</gene>
<dbReference type="AlphaFoldDB" id="A0A7R7HYB8"/>
<protein>
    <submittedName>
        <fullName evidence="1">Uncharacterized protein</fullName>
    </submittedName>
</protein>
<accession>A0A7R7HYB8</accession>
<name>A0A7R7HYB8_9ACTN</name>
<organism evidence="1 2">
    <name type="scientific">Actinocatenispora thailandica</name>
    <dbReference type="NCBI Taxonomy" id="227318"/>
    <lineage>
        <taxon>Bacteria</taxon>
        <taxon>Bacillati</taxon>
        <taxon>Actinomycetota</taxon>
        <taxon>Actinomycetes</taxon>
        <taxon>Micromonosporales</taxon>
        <taxon>Micromonosporaceae</taxon>
        <taxon>Actinocatenispora</taxon>
    </lineage>
</organism>
<dbReference type="KEGG" id="atl:Athai_46500"/>
<proteinExistence type="predicted"/>
<sequence length="56" mass="5632">MPASGHERGGVPAGLCAVGEVDRNVVQAVREATSTGPLAVLGITDADLDTVTRSLT</sequence>
<keyword evidence="2" id="KW-1185">Reference proteome</keyword>
<evidence type="ECO:0000313" key="2">
    <source>
        <dbReference type="Proteomes" id="UP000611640"/>
    </source>
</evidence>
<reference evidence="1 2" key="1">
    <citation type="submission" date="2020-08" db="EMBL/GenBank/DDBJ databases">
        <title>Whole genome shotgun sequence of Actinocatenispora thailandica NBRC 105041.</title>
        <authorList>
            <person name="Komaki H."/>
            <person name="Tamura T."/>
        </authorList>
    </citation>
    <scope>NUCLEOTIDE SEQUENCE [LARGE SCALE GENOMIC DNA]</scope>
    <source>
        <strain evidence="1 2">NBRC 105041</strain>
    </source>
</reference>
<evidence type="ECO:0000313" key="1">
    <source>
        <dbReference type="EMBL" id="BCJ37147.1"/>
    </source>
</evidence>